<proteinExistence type="predicted"/>
<protein>
    <submittedName>
        <fullName evidence="2">Chromosome partitioning protein</fullName>
    </submittedName>
</protein>
<dbReference type="AlphaFoldDB" id="A0A1M7T9K4"/>
<dbReference type="InterPro" id="IPR050678">
    <property type="entry name" value="DNA_Partitioning_ATPase"/>
</dbReference>
<keyword evidence="3" id="KW-1185">Reference proteome</keyword>
<name>A0A1M7T9K4_9RHOB</name>
<feature type="domain" description="CobQ/CobB/MinD/ParA nucleotide binding" evidence="1">
    <location>
        <begin position="9"/>
        <end position="181"/>
    </location>
</feature>
<dbReference type="CDD" id="cd02042">
    <property type="entry name" value="ParAB_family"/>
    <property type="match status" value="1"/>
</dbReference>
<dbReference type="SUPFAM" id="SSF52540">
    <property type="entry name" value="P-loop containing nucleoside triphosphate hydrolases"/>
    <property type="match status" value="1"/>
</dbReference>
<dbReference type="Pfam" id="PF01656">
    <property type="entry name" value="CbiA"/>
    <property type="match status" value="1"/>
</dbReference>
<dbReference type="STRING" id="1189325.SAMN04488119_105107"/>
<dbReference type="PANTHER" id="PTHR13696">
    <property type="entry name" value="P-LOOP CONTAINING NUCLEOSIDE TRIPHOSPHATE HYDROLASE"/>
    <property type="match status" value="1"/>
</dbReference>
<dbReference type="InterPro" id="IPR002586">
    <property type="entry name" value="CobQ/CobB/MinD/ParA_Nub-bd_dom"/>
</dbReference>
<dbReference type="EMBL" id="FRDL01000005">
    <property type="protein sequence ID" value="SHN67369.1"/>
    <property type="molecule type" value="Genomic_DNA"/>
</dbReference>
<dbReference type="OrthoDB" id="9804460at2"/>
<evidence type="ECO:0000313" key="3">
    <source>
        <dbReference type="Proteomes" id="UP000184066"/>
    </source>
</evidence>
<dbReference type="RefSeq" id="WP_072747308.1">
    <property type="nucleotide sequence ID" value="NZ_FOHL01000005.1"/>
</dbReference>
<evidence type="ECO:0000259" key="1">
    <source>
        <dbReference type="Pfam" id="PF01656"/>
    </source>
</evidence>
<dbReference type="NCBIfam" id="NF041546">
    <property type="entry name" value="ParA_partition"/>
    <property type="match status" value="1"/>
</dbReference>
<dbReference type="Gene3D" id="3.40.50.300">
    <property type="entry name" value="P-loop containing nucleotide triphosphate hydrolases"/>
    <property type="match status" value="1"/>
</dbReference>
<organism evidence="2 3">
    <name type="scientific">Oceanicella actignis</name>
    <dbReference type="NCBI Taxonomy" id="1189325"/>
    <lineage>
        <taxon>Bacteria</taxon>
        <taxon>Pseudomonadati</taxon>
        <taxon>Pseudomonadota</taxon>
        <taxon>Alphaproteobacteria</taxon>
        <taxon>Rhodobacterales</taxon>
        <taxon>Paracoccaceae</taxon>
        <taxon>Oceanicella</taxon>
    </lineage>
</organism>
<accession>A0A1M7T9K4</accession>
<reference evidence="2 3" key="1">
    <citation type="submission" date="2016-12" db="EMBL/GenBank/DDBJ databases">
        <authorList>
            <person name="Song W.-J."/>
            <person name="Kurnit D.M."/>
        </authorList>
    </citation>
    <scope>NUCLEOTIDE SEQUENCE [LARGE SCALE GENOMIC DNA]</scope>
    <source>
        <strain evidence="2 3">CGMCC 1.10808</strain>
    </source>
</reference>
<dbReference type="Proteomes" id="UP000184066">
    <property type="component" value="Unassembled WGS sequence"/>
</dbReference>
<gene>
    <name evidence="2" type="ORF">SAMN05216200_105106</name>
</gene>
<evidence type="ECO:0000313" key="2">
    <source>
        <dbReference type="EMBL" id="SHN67369.1"/>
    </source>
</evidence>
<dbReference type="InterPro" id="IPR027417">
    <property type="entry name" value="P-loop_NTPase"/>
</dbReference>
<dbReference type="PIRSF" id="PIRSF009320">
    <property type="entry name" value="Nuc_binding_HP_1000"/>
    <property type="match status" value="1"/>
</dbReference>
<dbReference type="InterPro" id="IPR048089">
    <property type="entry name" value="McdA"/>
</dbReference>
<dbReference type="PANTHER" id="PTHR13696:SF96">
    <property type="entry name" value="COBQ_COBB_MIND_PARA NUCLEOTIDE BINDING DOMAIN-CONTAINING PROTEIN"/>
    <property type="match status" value="1"/>
</dbReference>
<sequence>MSGAARVVTLAQQKGGSGKTTIAAQLAALWTRRGLRVALIDLDPQRSLTRWAELRGDPALTAIESKDWRAGVDIDRARRAADRVLADCPGAAEPLLRAAARAADLVLTPVQPSAPDIWALERTVRMCADEGARVRAVLNRVPPRGGAVEEAAAALAEMGAPPLAARLGNRVAFAAAFARGRAAFETAPRAKAAEELAALEAEIEALLNARP</sequence>